<evidence type="ECO:0000313" key="2">
    <source>
        <dbReference type="Proteomes" id="UP000184395"/>
    </source>
</evidence>
<sequence>MKRLLAILAFLAGGVAAEMAHPVQCELVNASRVQMKRRRQ</sequence>
<dbReference type="EMBL" id="FRAB01000009">
    <property type="protein sequence ID" value="SHJ90192.1"/>
    <property type="molecule type" value="Genomic_DNA"/>
</dbReference>
<proteinExistence type="predicted"/>
<accession>A0A1M6N3F1</accession>
<protein>
    <submittedName>
        <fullName evidence="1">Uncharacterized protein</fullName>
    </submittedName>
</protein>
<dbReference type="RefSeq" id="WP_268801990.1">
    <property type="nucleotide sequence ID" value="NZ_CADFGY010000028.1"/>
</dbReference>
<dbReference type="AlphaFoldDB" id="A0A1M6N3F1"/>
<reference evidence="1 2" key="1">
    <citation type="submission" date="2016-11" db="EMBL/GenBank/DDBJ databases">
        <authorList>
            <person name="Jaros S."/>
            <person name="Januszkiewicz K."/>
            <person name="Wedrychowicz H."/>
        </authorList>
    </citation>
    <scope>NUCLEOTIDE SEQUENCE [LARGE SCALE GENOMIC DNA]</scope>
    <source>
        <strain evidence="1 2">LMG 20594</strain>
    </source>
</reference>
<gene>
    <name evidence="1" type="ORF">SAMN05192548_100943</name>
</gene>
<organism evidence="1 2">
    <name type="scientific">Paraburkholderia terricola</name>
    <dbReference type="NCBI Taxonomy" id="169427"/>
    <lineage>
        <taxon>Bacteria</taxon>
        <taxon>Pseudomonadati</taxon>
        <taxon>Pseudomonadota</taxon>
        <taxon>Betaproteobacteria</taxon>
        <taxon>Burkholderiales</taxon>
        <taxon>Burkholderiaceae</taxon>
        <taxon>Paraburkholderia</taxon>
    </lineage>
</organism>
<dbReference type="Proteomes" id="UP000184395">
    <property type="component" value="Unassembled WGS sequence"/>
</dbReference>
<name>A0A1M6N3F1_9BURK</name>
<dbReference type="GeneID" id="301982981"/>
<evidence type="ECO:0000313" key="1">
    <source>
        <dbReference type="EMBL" id="SHJ90192.1"/>
    </source>
</evidence>